<protein>
    <recommendedName>
        <fullName evidence="7">Peptidase S8</fullName>
    </recommendedName>
</protein>
<dbReference type="InterPro" id="IPR023827">
    <property type="entry name" value="Peptidase_S8_Asp-AS"/>
</dbReference>
<evidence type="ECO:0000256" key="4">
    <source>
        <dbReference type="SAM" id="SignalP"/>
    </source>
</evidence>
<dbReference type="GO" id="GO:0006508">
    <property type="term" value="P:proteolysis"/>
    <property type="evidence" value="ECO:0007669"/>
    <property type="project" value="InterPro"/>
</dbReference>
<reference evidence="5 6" key="1">
    <citation type="submission" date="2019-03" db="EMBL/GenBank/DDBJ databases">
        <title>Draft genome sequences of novel Actinobacteria.</title>
        <authorList>
            <person name="Sahin N."/>
            <person name="Ay H."/>
            <person name="Saygin H."/>
        </authorList>
    </citation>
    <scope>NUCLEOTIDE SEQUENCE [LARGE SCALE GENOMIC DNA]</scope>
    <source>
        <strain evidence="5 6">CH32</strain>
    </source>
</reference>
<keyword evidence="4" id="KW-0732">Signal</keyword>
<comment type="caution">
    <text evidence="5">The sequence shown here is derived from an EMBL/GenBank/DDBJ whole genome shotgun (WGS) entry which is preliminary data.</text>
</comment>
<accession>A0A4R4Z0Y1</accession>
<evidence type="ECO:0008006" key="7">
    <source>
        <dbReference type="Google" id="ProtNLM"/>
    </source>
</evidence>
<dbReference type="RefSeq" id="WP_132611424.1">
    <property type="nucleotide sequence ID" value="NZ_SMKQ01000023.1"/>
</dbReference>
<evidence type="ECO:0000256" key="1">
    <source>
        <dbReference type="ARBA" id="ARBA00011073"/>
    </source>
</evidence>
<dbReference type="GO" id="GO:0004252">
    <property type="term" value="F:serine-type endopeptidase activity"/>
    <property type="evidence" value="ECO:0007669"/>
    <property type="project" value="InterPro"/>
</dbReference>
<feature type="signal peptide" evidence="4">
    <location>
        <begin position="1"/>
        <end position="20"/>
    </location>
</feature>
<dbReference type="InterPro" id="IPR036852">
    <property type="entry name" value="Peptidase_S8/S53_dom_sf"/>
</dbReference>
<evidence type="ECO:0000313" key="6">
    <source>
        <dbReference type="Proteomes" id="UP000295302"/>
    </source>
</evidence>
<dbReference type="AlphaFoldDB" id="A0A4R4Z0Y1"/>
<comment type="caution">
    <text evidence="3">Lacks conserved residue(s) required for the propagation of feature annotation.</text>
</comment>
<dbReference type="Proteomes" id="UP000295302">
    <property type="component" value="Unassembled WGS sequence"/>
</dbReference>
<feature type="chain" id="PRO_5038852471" description="Peptidase S8" evidence="4">
    <location>
        <begin position="21"/>
        <end position="90"/>
    </location>
</feature>
<evidence type="ECO:0000256" key="3">
    <source>
        <dbReference type="PROSITE-ProRule" id="PRU01240"/>
    </source>
</evidence>
<organism evidence="5 6">
    <name type="scientific">Nonomuraea terrae</name>
    <dbReference type="NCBI Taxonomy" id="2530383"/>
    <lineage>
        <taxon>Bacteria</taxon>
        <taxon>Bacillati</taxon>
        <taxon>Actinomycetota</taxon>
        <taxon>Actinomycetes</taxon>
        <taxon>Streptosporangiales</taxon>
        <taxon>Streptosporangiaceae</taxon>
        <taxon>Nonomuraea</taxon>
    </lineage>
</organism>
<keyword evidence="2" id="KW-0378">Hydrolase</keyword>
<dbReference type="PROSITE" id="PS51892">
    <property type="entry name" value="SUBTILASE"/>
    <property type="match status" value="1"/>
</dbReference>
<dbReference type="Gene3D" id="3.40.50.200">
    <property type="entry name" value="Peptidase S8/S53 domain"/>
    <property type="match status" value="1"/>
</dbReference>
<proteinExistence type="inferred from homology"/>
<gene>
    <name evidence="5" type="ORF">E1286_11180</name>
</gene>
<dbReference type="EMBL" id="SMKQ01000023">
    <property type="protein sequence ID" value="TDD51010.1"/>
    <property type="molecule type" value="Genomic_DNA"/>
</dbReference>
<dbReference type="PROSITE" id="PS00136">
    <property type="entry name" value="SUBTILASE_ASP"/>
    <property type="match status" value="1"/>
</dbReference>
<comment type="similarity">
    <text evidence="1 3">Belongs to the peptidase S8 family.</text>
</comment>
<sequence length="90" mass="9412">MIGRALMASALALHVPLAPAVAPDNCRPPRGTMQVGESWAQKRLDPKRVWPLSTGAGVTVAVIDSGVDLEHPQIRLAGRADLTGTGYVSA</sequence>
<dbReference type="SUPFAM" id="SSF52743">
    <property type="entry name" value="Subtilisin-like"/>
    <property type="match status" value="1"/>
</dbReference>
<evidence type="ECO:0000313" key="5">
    <source>
        <dbReference type="EMBL" id="TDD51010.1"/>
    </source>
</evidence>
<dbReference type="OrthoDB" id="3530033at2"/>
<name>A0A4R4Z0Y1_9ACTN</name>
<evidence type="ECO:0000256" key="2">
    <source>
        <dbReference type="ARBA" id="ARBA00022801"/>
    </source>
</evidence>
<keyword evidence="6" id="KW-1185">Reference proteome</keyword>